<dbReference type="AlphaFoldDB" id="A0A0A9ENT5"/>
<sequence>MSMAPTTGPLLFSPVPRMPSSHTELLPPSSAHHSSQSEETRIQGASL</sequence>
<name>A0A0A9ENT5_ARUDO</name>
<reference evidence="2" key="1">
    <citation type="submission" date="2014-09" db="EMBL/GenBank/DDBJ databases">
        <authorList>
            <person name="Magalhaes I.L.F."/>
            <person name="Oliveira U."/>
            <person name="Santos F.R."/>
            <person name="Vidigal T.H.D.A."/>
            <person name="Brescovit A.D."/>
            <person name="Santos A.J."/>
        </authorList>
    </citation>
    <scope>NUCLEOTIDE SEQUENCE</scope>
    <source>
        <tissue evidence="2">Shoot tissue taken approximately 20 cm above the soil surface</tissue>
    </source>
</reference>
<dbReference type="EMBL" id="GBRH01200208">
    <property type="protein sequence ID" value="JAD97687.1"/>
    <property type="molecule type" value="Transcribed_RNA"/>
</dbReference>
<protein>
    <submittedName>
        <fullName evidence="2">Uncharacterized protein</fullName>
    </submittedName>
</protein>
<proteinExistence type="predicted"/>
<reference evidence="2" key="2">
    <citation type="journal article" date="2015" name="Data Brief">
        <title>Shoot transcriptome of the giant reed, Arundo donax.</title>
        <authorList>
            <person name="Barrero R.A."/>
            <person name="Guerrero F.D."/>
            <person name="Moolhuijzen P."/>
            <person name="Goolsby J.A."/>
            <person name="Tidwell J."/>
            <person name="Bellgard S.E."/>
            <person name="Bellgard M.I."/>
        </authorList>
    </citation>
    <scope>NUCLEOTIDE SEQUENCE</scope>
    <source>
        <tissue evidence="2">Shoot tissue taken approximately 20 cm above the soil surface</tissue>
    </source>
</reference>
<evidence type="ECO:0000256" key="1">
    <source>
        <dbReference type="SAM" id="MobiDB-lite"/>
    </source>
</evidence>
<feature type="region of interest" description="Disordered" evidence="1">
    <location>
        <begin position="1"/>
        <end position="47"/>
    </location>
</feature>
<organism evidence="2">
    <name type="scientific">Arundo donax</name>
    <name type="common">Giant reed</name>
    <name type="synonym">Donax arundinaceus</name>
    <dbReference type="NCBI Taxonomy" id="35708"/>
    <lineage>
        <taxon>Eukaryota</taxon>
        <taxon>Viridiplantae</taxon>
        <taxon>Streptophyta</taxon>
        <taxon>Embryophyta</taxon>
        <taxon>Tracheophyta</taxon>
        <taxon>Spermatophyta</taxon>
        <taxon>Magnoliopsida</taxon>
        <taxon>Liliopsida</taxon>
        <taxon>Poales</taxon>
        <taxon>Poaceae</taxon>
        <taxon>PACMAD clade</taxon>
        <taxon>Arundinoideae</taxon>
        <taxon>Arundineae</taxon>
        <taxon>Arundo</taxon>
    </lineage>
</organism>
<accession>A0A0A9ENT5</accession>
<evidence type="ECO:0000313" key="2">
    <source>
        <dbReference type="EMBL" id="JAD97687.1"/>
    </source>
</evidence>